<dbReference type="Gene3D" id="3.30.70.1990">
    <property type="match status" value="1"/>
</dbReference>
<dbReference type="Pfam" id="PF02353">
    <property type="entry name" value="CMAS"/>
    <property type="match status" value="1"/>
</dbReference>
<dbReference type="KEGG" id="cmos:111464165"/>
<name>A0A6J1HLV8_CUCMO</name>
<dbReference type="GeneID" id="111464165"/>
<dbReference type="Gene3D" id="3.50.50.60">
    <property type="entry name" value="FAD/NAD(P)-binding domain"/>
    <property type="match status" value="1"/>
</dbReference>
<dbReference type="Gene3D" id="3.40.50.150">
    <property type="entry name" value="Vaccinia Virus protein VP39"/>
    <property type="match status" value="1"/>
</dbReference>
<dbReference type="PANTHER" id="PTHR43675">
    <property type="entry name" value="ARSENITE METHYLTRANSFERASE"/>
    <property type="match status" value="1"/>
</dbReference>
<dbReference type="InterPro" id="IPR036188">
    <property type="entry name" value="FAD/NAD-bd_sf"/>
</dbReference>
<dbReference type="PANTHER" id="PTHR43675:SF30">
    <property type="entry name" value="CYCLOPROPANE-FATTY-ACYL-PHOSPHOLIPID SYNTHASE"/>
    <property type="match status" value="1"/>
</dbReference>
<dbReference type="AlphaFoldDB" id="A0A6J1HLV8"/>
<evidence type="ECO:0000313" key="3">
    <source>
        <dbReference type="RefSeq" id="XP_022964014.1"/>
    </source>
</evidence>
<reference evidence="3" key="1">
    <citation type="submission" date="2025-08" db="UniProtKB">
        <authorList>
            <consortium name="RefSeq"/>
        </authorList>
    </citation>
    <scope>IDENTIFICATION</scope>
    <source>
        <tissue evidence="3">Young leaves</tissue>
    </source>
</reference>
<dbReference type="SUPFAM" id="SSF51905">
    <property type="entry name" value="FAD/NAD(P)-binding domain"/>
    <property type="match status" value="1"/>
</dbReference>
<dbReference type="GO" id="GO:0016491">
    <property type="term" value="F:oxidoreductase activity"/>
    <property type="evidence" value="ECO:0007669"/>
    <property type="project" value="InterPro"/>
</dbReference>
<dbReference type="Gene3D" id="1.10.405.20">
    <property type="match status" value="1"/>
</dbReference>
<dbReference type="CDD" id="cd02440">
    <property type="entry name" value="AdoMet_MTases"/>
    <property type="match status" value="1"/>
</dbReference>
<evidence type="ECO:0000313" key="2">
    <source>
        <dbReference type="Proteomes" id="UP000504609"/>
    </source>
</evidence>
<dbReference type="InterPro" id="IPR029063">
    <property type="entry name" value="SAM-dependent_MTases_sf"/>
</dbReference>
<dbReference type="GO" id="GO:0008168">
    <property type="term" value="F:methyltransferase activity"/>
    <property type="evidence" value="ECO:0007669"/>
    <property type="project" value="TreeGrafter"/>
</dbReference>
<dbReference type="InterPro" id="IPR002937">
    <property type="entry name" value="Amino_oxidase"/>
</dbReference>
<sequence>MKVAVVGTGINGLVSAYVLSKAGVEVVLFEKEDCKIVSLDNGFDLELSSMVFNPVTYPNIMEFLESFGVEMEASNMSLSVSLDSGRGYEWGTQNGIRSLFAQKNNTLNPYFWRMIQEIAKFKDEVKRYLEVMENNRGIHLDETLGQFLESREYSKLFHSAYLAPMCSSIWCYPIEKVLNFSAISVLSFLQNHHLLQLFGHPQWLTIKRSSDSYLNKIQKALEIQGCQIRTSSKIHSISSTMEGCIISYEADSQEIFDQCVLAIPAADTLKLLGNQATPEEVRVLGAFQYVYSDIFLHRDKNLMPQNQGAWSSWNFLQNTDNKACLTYWLNVLQNLGQTSPPFFVTINPEEEPKHVLFKSSIGRLIPSVAASKALNELDSIQGKRKFWFCGAYLGNGCHEDGFKASSLIAQHMVGKSYTLLSNPNHMVPSLLQTGARRLVTTFLARYISIGSLTIMEEGGRIFTIKGIDDKFLSKVVLRVHNPQFYWKIMTRADVGLADSYIDGDFSFVDKNEGLLNLVLIFIVNRDANSSVTTMKKKRGWWTPPLLTASIAYAKYFFQHSLRQNTITQARRNISRHYDLSNELFSLFLDHTMTYSCAIFKREDEDLSVAQLRKISILIKKARINKNHHILEIGCGWGSLAIEAVKQTGCHYTGITLSEEQFKYAEKKVKDLGLQDQIKFLFCDYRELPNNIKYDSIISCGMIESVGHEFMEDFFGSCESVLAENGLLVLQFISIPDERYDEHRLSSDFMKEYIFPGGCLPSISRLTTAMAKASRLCVEHVENIGIHYYRTLRCWKKNFIENKSKILELGFDERFIRTWEYYFDYCAAGFKSRCMRDYQIVFSRPGNVTTFTDPYQGVPSAN</sequence>
<protein>
    <submittedName>
        <fullName evidence="3">Uncharacterized protein LOC111464165</fullName>
    </submittedName>
</protein>
<dbReference type="RefSeq" id="XP_022964014.1">
    <property type="nucleotide sequence ID" value="XM_023108246.1"/>
</dbReference>
<keyword evidence="2" id="KW-1185">Reference proteome</keyword>
<organism evidence="2 3">
    <name type="scientific">Cucurbita moschata</name>
    <name type="common">Winter crookneck squash</name>
    <name type="synonym">Cucurbita pepo var. moschata</name>
    <dbReference type="NCBI Taxonomy" id="3662"/>
    <lineage>
        <taxon>Eukaryota</taxon>
        <taxon>Viridiplantae</taxon>
        <taxon>Streptophyta</taxon>
        <taxon>Embryophyta</taxon>
        <taxon>Tracheophyta</taxon>
        <taxon>Spermatophyta</taxon>
        <taxon>Magnoliopsida</taxon>
        <taxon>eudicotyledons</taxon>
        <taxon>Gunneridae</taxon>
        <taxon>Pentapetalae</taxon>
        <taxon>rosids</taxon>
        <taxon>fabids</taxon>
        <taxon>Cucurbitales</taxon>
        <taxon>Cucurbitaceae</taxon>
        <taxon>Cucurbiteae</taxon>
        <taxon>Cucurbita</taxon>
    </lineage>
</organism>
<gene>
    <name evidence="3" type="primary">LOC111464165</name>
</gene>
<dbReference type="Proteomes" id="UP000504609">
    <property type="component" value="Unplaced"/>
</dbReference>
<dbReference type="Pfam" id="PF01593">
    <property type="entry name" value="Amino_oxidase"/>
    <property type="match status" value="1"/>
</dbReference>
<evidence type="ECO:0000259" key="1">
    <source>
        <dbReference type="Pfam" id="PF01593"/>
    </source>
</evidence>
<dbReference type="InterPro" id="IPR026669">
    <property type="entry name" value="Arsenite_MeTrfase-like"/>
</dbReference>
<accession>A0A6J1HLV8</accession>
<proteinExistence type="predicted"/>
<dbReference type="SUPFAM" id="SSF53335">
    <property type="entry name" value="S-adenosyl-L-methionine-dependent methyltransferases"/>
    <property type="match status" value="1"/>
</dbReference>
<feature type="domain" description="Amine oxidase" evidence="1">
    <location>
        <begin position="12"/>
        <end position="267"/>
    </location>
</feature>